<dbReference type="Gene3D" id="2.160.20.10">
    <property type="entry name" value="Single-stranded right-handed beta-helix, Pectin lyase-like"/>
    <property type="match status" value="1"/>
</dbReference>
<evidence type="ECO:0000256" key="4">
    <source>
        <dbReference type="ARBA" id="ARBA00013229"/>
    </source>
</evidence>
<keyword evidence="7" id="KW-0063">Aspartyl esterase</keyword>
<organism evidence="9 10">
    <name type="scientific">Trifolium medium</name>
    <dbReference type="NCBI Taxonomy" id="97028"/>
    <lineage>
        <taxon>Eukaryota</taxon>
        <taxon>Viridiplantae</taxon>
        <taxon>Streptophyta</taxon>
        <taxon>Embryophyta</taxon>
        <taxon>Tracheophyta</taxon>
        <taxon>Spermatophyta</taxon>
        <taxon>Magnoliopsida</taxon>
        <taxon>eudicotyledons</taxon>
        <taxon>Gunneridae</taxon>
        <taxon>Pentapetalae</taxon>
        <taxon>rosids</taxon>
        <taxon>fabids</taxon>
        <taxon>Fabales</taxon>
        <taxon>Fabaceae</taxon>
        <taxon>Papilionoideae</taxon>
        <taxon>50 kb inversion clade</taxon>
        <taxon>NPAAA clade</taxon>
        <taxon>Hologalegina</taxon>
        <taxon>IRL clade</taxon>
        <taxon>Trifolieae</taxon>
        <taxon>Trifolium</taxon>
    </lineage>
</organism>
<dbReference type="EMBL" id="LXQA010007341">
    <property type="protein sequence ID" value="MCH84765.1"/>
    <property type="molecule type" value="Genomic_DNA"/>
</dbReference>
<feature type="domain" description="Pectinesterase catalytic" evidence="8">
    <location>
        <begin position="6"/>
        <end position="138"/>
    </location>
</feature>
<evidence type="ECO:0000256" key="3">
    <source>
        <dbReference type="ARBA" id="ARBA00008891"/>
    </source>
</evidence>
<proteinExistence type="inferred from homology"/>
<comment type="caution">
    <text evidence="9">The sequence shown here is derived from an EMBL/GenBank/DDBJ whole genome shotgun (WGS) entry which is preliminary data.</text>
</comment>
<evidence type="ECO:0000313" key="9">
    <source>
        <dbReference type="EMBL" id="MCH84765.1"/>
    </source>
</evidence>
<dbReference type="PANTHER" id="PTHR31321">
    <property type="entry name" value="ACYL-COA THIOESTER HYDROLASE YBHC-RELATED"/>
    <property type="match status" value="1"/>
</dbReference>
<evidence type="ECO:0000256" key="2">
    <source>
        <dbReference type="ARBA" id="ARBA00005184"/>
    </source>
</evidence>
<dbReference type="SUPFAM" id="SSF51126">
    <property type="entry name" value="Pectin lyase-like"/>
    <property type="match status" value="1"/>
</dbReference>
<accession>A0A392MCD3</accession>
<dbReference type="GO" id="GO:0030599">
    <property type="term" value="F:pectinesterase activity"/>
    <property type="evidence" value="ECO:0007669"/>
    <property type="project" value="UniProtKB-EC"/>
</dbReference>
<dbReference type="InterPro" id="IPR011050">
    <property type="entry name" value="Pectin_lyase_fold/virulence"/>
</dbReference>
<dbReference type="GO" id="GO:0042545">
    <property type="term" value="P:cell wall modification"/>
    <property type="evidence" value="ECO:0007669"/>
    <property type="project" value="InterPro"/>
</dbReference>
<dbReference type="Pfam" id="PF01095">
    <property type="entry name" value="Pectinesterase"/>
    <property type="match status" value="1"/>
</dbReference>
<dbReference type="EC" id="3.1.1.11" evidence="4"/>
<name>A0A392MCD3_9FABA</name>
<keyword evidence="6" id="KW-0378">Hydrolase</keyword>
<dbReference type="InterPro" id="IPR012334">
    <property type="entry name" value="Pectin_lyas_fold"/>
</dbReference>
<dbReference type="InterPro" id="IPR000070">
    <property type="entry name" value="Pectinesterase_cat"/>
</dbReference>
<comment type="pathway">
    <text evidence="2">Glycan metabolism; pectin degradation; 2-dehydro-3-deoxy-D-gluconate from pectin: step 1/5.</text>
</comment>
<evidence type="ECO:0000256" key="7">
    <source>
        <dbReference type="ARBA" id="ARBA00023085"/>
    </source>
</evidence>
<evidence type="ECO:0000256" key="1">
    <source>
        <dbReference type="ARBA" id="ARBA00004191"/>
    </source>
</evidence>
<keyword evidence="5" id="KW-0134">Cell wall</keyword>
<keyword evidence="5" id="KW-0964">Secreted</keyword>
<sequence>MSPRPGSNNDQAVALRTSGNKSAFYNCAFYGFQDTLYDHAGFHYFKECYIRGIVDFVFGNGRSLYEGCTLESIAENVGYTTAQSRPSLATETGFSITNSRVIGSGQVYLGRPWDAFSRVIFSYTNMENIVLPQGWDGTMGKDYHLLVFLARLHTTGNINVVDLEPTLLQELHGFTD</sequence>
<protein>
    <recommendedName>
        <fullName evidence="4">pectinesterase</fullName>
        <ecNumber evidence="4">3.1.1.11</ecNumber>
    </recommendedName>
</protein>
<dbReference type="UniPathway" id="UPA00545">
    <property type="reaction ID" value="UER00823"/>
</dbReference>
<evidence type="ECO:0000256" key="5">
    <source>
        <dbReference type="ARBA" id="ARBA00022512"/>
    </source>
</evidence>
<evidence type="ECO:0000259" key="8">
    <source>
        <dbReference type="Pfam" id="PF01095"/>
    </source>
</evidence>
<dbReference type="AlphaFoldDB" id="A0A392MCD3"/>
<evidence type="ECO:0000256" key="6">
    <source>
        <dbReference type="ARBA" id="ARBA00022801"/>
    </source>
</evidence>
<evidence type="ECO:0000313" key="10">
    <source>
        <dbReference type="Proteomes" id="UP000265520"/>
    </source>
</evidence>
<comment type="similarity">
    <text evidence="3">Belongs to the pectinesterase family.</text>
</comment>
<dbReference type="PANTHER" id="PTHR31321:SF81">
    <property type="entry name" value="PECTINESTERASE"/>
    <property type="match status" value="1"/>
</dbReference>
<comment type="subcellular location">
    <subcellularLocation>
        <location evidence="1">Secreted</location>
        <location evidence="1">Cell wall</location>
    </subcellularLocation>
</comment>
<reference evidence="9 10" key="1">
    <citation type="journal article" date="2018" name="Front. Plant Sci.">
        <title>Red Clover (Trifolium pratense) and Zigzag Clover (T. medium) - A Picture of Genomic Similarities and Differences.</title>
        <authorList>
            <person name="Dluhosova J."/>
            <person name="Istvanek J."/>
            <person name="Nedelnik J."/>
            <person name="Repkova J."/>
        </authorList>
    </citation>
    <scope>NUCLEOTIDE SEQUENCE [LARGE SCALE GENOMIC DNA]</scope>
    <source>
        <strain evidence="10">cv. 10/8</strain>
        <tissue evidence="9">Leaf</tissue>
    </source>
</reference>
<dbReference type="GO" id="GO:0045490">
    <property type="term" value="P:pectin catabolic process"/>
    <property type="evidence" value="ECO:0007669"/>
    <property type="project" value="UniProtKB-UniPathway"/>
</dbReference>
<dbReference type="Proteomes" id="UP000265520">
    <property type="component" value="Unassembled WGS sequence"/>
</dbReference>
<keyword evidence="10" id="KW-1185">Reference proteome</keyword>
<gene>
    <name evidence="9" type="ORF">A2U01_0005601</name>
</gene>